<feature type="binding site" evidence="3">
    <location>
        <position position="97"/>
    </location>
    <ligand>
        <name>substrate</name>
    </ligand>
</feature>
<comment type="similarity">
    <text evidence="1">Belongs to the SMP-30/CGR1 family.</text>
</comment>
<gene>
    <name evidence="5" type="ORF">GP644_13355</name>
</gene>
<dbReference type="InterPro" id="IPR005511">
    <property type="entry name" value="SMP-30"/>
</dbReference>
<proteinExistence type="inferred from homology"/>
<evidence type="ECO:0000256" key="2">
    <source>
        <dbReference type="PIRSR" id="PIRSR605511-1"/>
    </source>
</evidence>
<comment type="cofactor">
    <cofactor evidence="3">
        <name>Zn(2+)</name>
        <dbReference type="ChEBI" id="CHEBI:29105"/>
    </cofactor>
    <text evidence="3">Binds 1 divalent metal cation per subunit.</text>
</comment>
<evidence type="ECO:0000313" key="6">
    <source>
        <dbReference type="Proteomes" id="UP000441586"/>
    </source>
</evidence>
<feature type="domain" description="SMP-30/Gluconolactonase/LRE-like region" evidence="4">
    <location>
        <begin position="14"/>
        <end position="253"/>
    </location>
</feature>
<feature type="binding site" evidence="3">
    <location>
        <position position="144"/>
    </location>
    <ligand>
        <name>a divalent metal cation</name>
        <dbReference type="ChEBI" id="CHEBI:60240"/>
    </ligand>
</feature>
<reference evidence="5 6" key="1">
    <citation type="submission" date="2019-12" db="EMBL/GenBank/DDBJ databases">
        <authorList>
            <person name="Zhang Y.-J."/>
        </authorList>
    </citation>
    <scope>NUCLEOTIDE SEQUENCE [LARGE SCALE GENOMIC DNA]</scope>
    <source>
        <strain evidence="5 6">H18S-6</strain>
    </source>
</reference>
<protein>
    <submittedName>
        <fullName evidence="5">SMP-30/gluconolactonase/LRE family protein</fullName>
    </submittedName>
</protein>
<dbReference type="EMBL" id="WSFO01000007">
    <property type="protein sequence ID" value="KAE9629394.1"/>
    <property type="molecule type" value="Genomic_DNA"/>
</dbReference>
<organism evidence="5 6">
    <name type="scientific">Parasedimentitalea maritima</name>
    <dbReference type="NCBI Taxonomy" id="2578117"/>
    <lineage>
        <taxon>Bacteria</taxon>
        <taxon>Pseudomonadati</taxon>
        <taxon>Pseudomonadota</taxon>
        <taxon>Alphaproteobacteria</taxon>
        <taxon>Rhodobacterales</taxon>
        <taxon>Paracoccaceae</taxon>
        <taxon>Parasedimentitalea</taxon>
    </lineage>
</organism>
<evidence type="ECO:0000313" key="5">
    <source>
        <dbReference type="EMBL" id="KAE9629394.1"/>
    </source>
</evidence>
<evidence type="ECO:0000259" key="4">
    <source>
        <dbReference type="Pfam" id="PF08450"/>
    </source>
</evidence>
<dbReference type="InterPro" id="IPR011042">
    <property type="entry name" value="6-blade_b-propeller_TolB-like"/>
</dbReference>
<dbReference type="GO" id="GO:0019853">
    <property type="term" value="P:L-ascorbic acid biosynthetic process"/>
    <property type="evidence" value="ECO:0007669"/>
    <property type="project" value="TreeGrafter"/>
</dbReference>
<keyword evidence="3" id="KW-0862">Zinc</keyword>
<evidence type="ECO:0000256" key="1">
    <source>
        <dbReference type="ARBA" id="ARBA00008853"/>
    </source>
</evidence>
<dbReference type="Gene3D" id="2.120.10.30">
    <property type="entry name" value="TolB, C-terminal domain"/>
    <property type="match status" value="1"/>
</dbReference>
<comment type="caution">
    <text evidence="5">The sequence shown here is derived from an EMBL/GenBank/DDBJ whole genome shotgun (WGS) entry which is preliminary data.</text>
</comment>
<dbReference type="AlphaFoldDB" id="A0A6A4REI7"/>
<evidence type="ECO:0000256" key="3">
    <source>
        <dbReference type="PIRSR" id="PIRSR605511-2"/>
    </source>
</evidence>
<feature type="binding site" evidence="3">
    <location>
        <position position="16"/>
    </location>
    <ligand>
        <name>a divalent metal cation</name>
        <dbReference type="ChEBI" id="CHEBI:60240"/>
    </ligand>
</feature>
<dbReference type="SUPFAM" id="SSF63829">
    <property type="entry name" value="Calcium-dependent phosphotriesterase"/>
    <property type="match status" value="1"/>
</dbReference>
<keyword evidence="3" id="KW-0479">Metal-binding</keyword>
<name>A0A6A4REI7_9RHOB</name>
<feature type="active site" description="Proton donor/acceptor" evidence="2">
    <location>
        <position position="195"/>
    </location>
</feature>
<dbReference type="GO" id="GO:0005509">
    <property type="term" value="F:calcium ion binding"/>
    <property type="evidence" value="ECO:0007669"/>
    <property type="project" value="TreeGrafter"/>
</dbReference>
<dbReference type="Pfam" id="PF08450">
    <property type="entry name" value="SGL"/>
    <property type="match status" value="1"/>
</dbReference>
<dbReference type="PANTHER" id="PTHR10907:SF47">
    <property type="entry name" value="REGUCALCIN"/>
    <property type="match status" value="1"/>
</dbReference>
<accession>A0A6A4REI7</accession>
<dbReference type="GO" id="GO:0004341">
    <property type="term" value="F:gluconolactonase activity"/>
    <property type="evidence" value="ECO:0007669"/>
    <property type="project" value="TreeGrafter"/>
</dbReference>
<dbReference type="Proteomes" id="UP000441586">
    <property type="component" value="Unassembled WGS sequence"/>
</dbReference>
<dbReference type="RefSeq" id="WP_158979997.1">
    <property type="nucleotide sequence ID" value="NZ_WSFO01000007.1"/>
</dbReference>
<dbReference type="PANTHER" id="PTHR10907">
    <property type="entry name" value="REGUCALCIN"/>
    <property type="match status" value="1"/>
</dbReference>
<dbReference type="PRINTS" id="PR01790">
    <property type="entry name" value="SMP30FAMILY"/>
</dbReference>
<dbReference type="InterPro" id="IPR013658">
    <property type="entry name" value="SGL"/>
</dbReference>
<feature type="binding site" evidence="3">
    <location>
        <position position="99"/>
    </location>
    <ligand>
        <name>substrate</name>
    </ligand>
</feature>
<feature type="binding site" evidence="3">
    <location>
        <position position="195"/>
    </location>
    <ligand>
        <name>a divalent metal cation</name>
        <dbReference type="ChEBI" id="CHEBI:60240"/>
    </ligand>
</feature>
<sequence>MTAAQIFSDTRCTLGEGPLWHPERQQLFWFDILSMQLLTVVDGEQRHWQFDECVSAAGWVDHDTLILASASALWQFDITSGEQEYLIALEADNPVTRSNDGRADPWGGFWIGTMGYNCEPGAGAIYRYYRGALRKLVPNVTISNAICFAPDRSCAYYTDTAKGRILRQPLNADDGWPEGKPHLFVDLSGQDFGPDGAVVDADGNLWNAQWGASRVACYTADGSFKTALPVPAKQASCPAFGGADLTTLFVTTAAEGDDAPEAGQTYLFKTDVAGQREHQVLL</sequence>